<dbReference type="OrthoDB" id="9772497at2"/>
<dbReference type="AlphaFoldDB" id="A0A420WGF7"/>
<sequence>MPQPAPAALGDPLHEVDTPALILDLDAFEANLQLLATAAQAAGVRLRPHAKTHKCAEIAKRQMALGAIGICCQKVSEAEAMVNAGIDNVLVSNEVVGKAKLDRLAALRKRAWVGVCADDAGNVDDLDAAAARAGVRLPVLVEIDVGAGRCGTAPGAPAVALARHIASKENLEFAGLQAYQGKAQHIREIGERRAAIDKAVAMVRETLDGLKAAGLDCLIVGGAGTGTFEMEAASGVYNELQAGSYVFMDADYARNLKEGGQFVDTFRHALFIYTTVMSHPAAERAYLDAGLKAFSVDSGLPMVHKLEGAELVRASDEHGALALSNPGNRPKLGDKLRLIPGHCDPTVNLYDWIVGIRDGRVEALWEVTARGALA</sequence>
<accession>A0A420WGF7</accession>
<gene>
    <name evidence="4" type="ORF">BCL74_1982</name>
</gene>
<organism evidence="4 5">
    <name type="scientific">Oceanibaculum indicum</name>
    <dbReference type="NCBI Taxonomy" id="526216"/>
    <lineage>
        <taxon>Bacteria</taxon>
        <taxon>Pseudomonadati</taxon>
        <taxon>Pseudomonadota</taxon>
        <taxon>Alphaproteobacteria</taxon>
        <taxon>Rhodospirillales</taxon>
        <taxon>Oceanibaculaceae</taxon>
        <taxon>Oceanibaculum</taxon>
    </lineage>
</organism>
<dbReference type="GO" id="GO:0008721">
    <property type="term" value="F:D-serine ammonia-lyase activity"/>
    <property type="evidence" value="ECO:0007669"/>
    <property type="project" value="TreeGrafter"/>
</dbReference>
<dbReference type="Pfam" id="PF01168">
    <property type="entry name" value="Ala_racemase_N"/>
    <property type="match status" value="1"/>
</dbReference>
<dbReference type="Pfam" id="PF14031">
    <property type="entry name" value="D-ser_dehydrat"/>
    <property type="match status" value="1"/>
</dbReference>
<dbReference type="InterPro" id="IPR042208">
    <property type="entry name" value="D-ser_dehydrat-like_sf"/>
</dbReference>
<evidence type="ECO:0000313" key="4">
    <source>
        <dbReference type="EMBL" id="RKQ70046.1"/>
    </source>
</evidence>
<evidence type="ECO:0000259" key="3">
    <source>
        <dbReference type="SMART" id="SM01119"/>
    </source>
</evidence>
<dbReference type="SMART" id="SM01119">
    <property type="entry name" value="D-ser_dehydrat"/>
    <property type="match status" value="1"/>
</dbReference>
<dbReference type="PANTHER" id="PTHR28004">
    <property type="entry name" value="ZGC:162816-RELATED"/>
    <property type="match status" value="1"/>
</dbReference>
<evidence type="ECO:0000313" key="5">
    <source>
        <dbReference type="Proteomes" id="UP000277424"/>
    </source>
</evidence>
<evidence type="ECO:0000256" key="2">
    <source>
        <dbReference type="ARBA" id="ARBA00023239"/>
    </source>
</evidence>
<reference evidence="4 5" key="1">
    <citation type="submission" date="2018-10" db="EMBL/GenBank/DDBJ databases">
        <title>Comparative analysis of microorganisms from saline springs in Andes Mountain Range, Colombia.</title>
        <authorList>
            <person name="Rubin E."/>
        </authorList>
    </citation>
    <scope>NUCLEOTIDE SEQUENCE [LARGE SCALE GENOMIC DNA]</scope>
    <source>
        <strain evidence="4 5">USBA 36</strain>
    </source>
</reference>
<name>A0A420WGF7_9PROT</name>
<dbReference type="RefSeq" id="WP_121219584.1">
    <property type="nucleotide sequence ID" value="NZ_RBIG01000002.1"/>
</dbReference>
<dbReference type="GO" id="GO:0036088">
    <property type="term" value="P:D-serine catabolic process"/>
    <property type="evidence" value="ECO:0007669"/>
    <property type="project" value="TreeGrafter"/>
</dbReference>
<dbReference type="InterPro" id="IPR051466">
    <property type="entry name" value="D-amino_acid_metab_enzyme"/>
</dbReference>
<comment type="similarity">
    <text evidence="1">Belongs to the DSD1 family.</text>
</comment>
<dbReference type="InterPro" id="IPR026956">
    <property type="entry name" value="D-ser_dehydrat-like_dom"/>
</dbReference>
<keyword evidence="2" id="KW-0456">Lyase</keyword>
<dbReference type="InterPro" id="IPR029066">
    <property type="entry name" value="PLP-binding_barrel"/>
</dbReference>
<protein>
    <submittedName>
        <fullName evidence="4">D-serine deaminase-like pyridoxal phosphate-dependent protein</fullName>
    </submittedName>
</protein>
<dbReference type="InterPro" id="IPR001608">
    <property type="entry name" value="Ala_racemase_N"/>
</dbReference>
<comment type="caution">
    <text evidence="4">The sequence shown here is derived from an EMBL/GenBank/DDBJ whole genome shotgun (WGS) entry which is preliminary data.</text>
</comment>
<evidence type="ECO:0000256" key="1">
    <source>
        <dbReference type="ARBA" id="ARBA00005323"/>
    </source>
</evidence>
<dbReference type="SUPFAM" id="SSF51419">
    <property type="entry name" value="PLP-binding barrel"/>
    <property type="match status" value="1"/>
</dbReference>
<dbReference type="Gene3D" id="2.40.37.20">
    <property type="entry name" value="D-serine dehydratase-like domain"/>
    <property type="match status" value="1"/>
</dbReference>
<dbReference type="PANTHER" id="PTHR28004:SF2">
    <property type="entry name" value="D-SERINE DEHYDRATASE"/>
    <property type="match status" value="1"/>
</dbReference>
<dbReference type="CDD" id="cd06819">
    <property type="entry name" value="PLPDE_III_LS_D-TA"/>
    <property type="match status" value="1"/>
</dbReference>
<proteinExistence type="inferred from homology"/>
<feature type="domain" description="D-serine dehydratase-like" evidence="3">
    <location>
        <begin position="269"/>
        <end position="357"/>
    </location>
</feature>
<dbReference type="Gene3D" id="3.20.20.10">
    <property type="entry name" value="Alanine racemase"/>
    <property type="match status" value="1"/>
</dbReference>
<dbReference type="Proteomes" id="UP000277424">
    <property type="component" value="Unassembled WGS sequence"/>
</dbReference>
<dbReference type="EMBL" id="RBIG01000002">
    <property type="protein sequence ID" value="RKQ70046.1"/>
    <property type="molecule type" value="Genomic_DNA"/>
</dbReference>